<dbReference type="EMBL" id="NOXT01000090">
    <property type="protein sequence ID" value="OYQ31165.1"/>
    <property type="molecule type" value="Genomic_DNA"/>
</dbReference>
<sequence length="115" mass="12089">MTTPTPIDRLIRVRRIRERLALADLARAQGQAAADAALLGRVRALVGGQGEGTANAGARAARARIDGQLQAIAADIADRQTRALARRDEASRQLAAARAAVDAALARRAEQESGQ</sequence>
<dbReference type="Proteomes" id="UP000216991">
    <property type="component" value="Unassembled WGS sequence"/>
</dbReference>
<evidence type="ECO:0000313" key="1">
    <source>
        <dbReference type="EMBL" id="OYQ31165.1"/>
    </source>
</evidence>
<proteinExistence type="predicted"/>
<comment type="caution">
    <text evidence="1">The sequence shown here is derived from an EMBL/GenBank/DDBJ whole genome shotgun (WGS) entry which is preliminary data.</text>
</comment>
<accession>A0A255YRB2</accession>
<dbReference type="AlphaFoldDB" id="A0A255YRB2"/>
<dbReference type="RefSeq" id="WP_094473046.1">
    <property type="nucleotide sequence ID" value="NZ_NOXT01000090.1"/>
</dbReference>
<evidence type="ECO:0000313" key="2">
    <source>
        <dbReference type="Proteomes" id="UP000216991"/>
    </source>
</evidence>
<name>A0A255YRB2_9SPHN</name>
<protein>
    <submittedName>
        <fullName evidence="1">Uncharacterized protein</fullName>
    </submittedName>
</protein>
<reference evidence="1 2" key="1">
    <citation type="submission" date="2017-07" db="EMBL/GenBank/DDBJ databases">
        <title>Sandarakinorhabdus cyanobacteriorum sp. nov., a novel bacterium isolated from cyanobacterial aggregates in a eutrophic lake.</title>
        <authorList>
            <person name="Cai H."/>
        </authorList>
    </citation>
    <scope>NUCLEOTIDE SEQUENCE [LARGE SCALE GENOMIC DNA]</scope>
    <source>
        <strain evidence="1 2">TH057</strain>
    </source>
</reference>
<organism evidence="1 2">
    <name type="scientific">Sandarakinorhabdus cyanobacteriorum</name>
    <dbReference type="NCBI Taxonomy" id="1981098"/>
    <lineage>
        <taxon>Bacteria</taxon>
        <taxon>Pseudomonadati</taxon>
        <taxon>Pseudomonadota</taxon>
        <taxon>Alphaproteobacteria</taxon>
        <taxon>Sphingomonadales</taxon>
        <taxon>Sphingosinicellaceae</taxon>
        <taxon>Sandarakinorhabdus</taxon>
    </lineage>
</organism>
<gene>
    <name evidence="1" type="ORF">CHU93_05000</name>
</gene>
<keyword evidence="2" id="KW-1185">Reference proteome</keyword>